<evidence type="ECO:0000256" key="1">
    <source>
        <dbReference type="SAM" id="MobiDB-lite"/>
    </source>
</evidence>
<evidence type="ECO:0000313" key="2">
    <source>
        <dbReference type="EMBL" id="TMM67391.1"/>
    </source>
</evidence>
<sequence length="89" mass="9486">MQKDRENTTRRRSRLAGEEALEPSSALVDAFAGKPAPTTLWLAVWDSVGAGLPAKRPSSLAALLWTPSLASQLLQRRGALQAALAANFS</sequence>
<evidence type="ECO:0000313" key="3">
    <source>
        <dbReference type="Proteomes" id="UP000310095"/>
    </source>
</evidence>
<dbReference type="EMBL" id="VAVY01000001">
    <property type="protein sequence ID" value="TMM67391.1"/>
    <property type="molecule type" value="Genomic_DNA"/>
</dbReference>
<organism evidence="2 3">
    <name type="scientific">Pseudomonas protegens</name>
    <dbReference type="NCBI Taxonomy" id="380021"/>
    <lineage>
        <taxon>Bacteria</taxon>
        <taxon>Pseudomonadati</taxon>
        <taxon>Pseudomonadota</taxon>
        <taxon>Gammaproteobacteria</taxon>
        <taxon>Pseudomonadales</taxon>
        <taxon>Pseudomonadaceae</taxon>
        <taxon>Pseudomonas</taxon>
    </lineage>
</organism>
<protein>
    <submittedName>
        <fullName evidence="2">Uncharacterized protein</fullName>
    </submittedName>
</protein>
<name>A0ABY2VQT8_9PSED</name>
<feature type="region of interest" description="Disordered" evidence="1">
    <location>
        <begin position="1"/>
        <end position="23"/>
    </location>
</feature>
<comment type="caution">
    <text evidence="2">The sequence shown here is derived from an EMBL/GenBank/DDBJ whole genome shotgun (WGS) entry which is preliminary data.</text>
</comment>
<dbReference type="Proteomes" id="UP000310095">
    <property type="component" value="Unassembled WGS sequence"/>
</dbReference>
<accession>A0ABY2VQT8</accession>
<keyword evidence="3" id="KW-1185">Reference proteome</keyword>
<proteinExistence type="predicted"/>
<gene>
    <name evidence="2" type="ORF">FEF10_08080</name>
</gene>
<reference evidence="2 3" key="1">
    <citation type="submission" date="2019-05" db="EMBL/GenBank/DDBJ databases">
        <title>Identification and Biocontrol Activity Analysis of Biocontrol Strain PF-1 Based on Genome-wide Data.</title>
        <authorList>
            <person name="Qi J."/>
        </authorList>
    </citation>
    <scope>NUCLEOTIDE SEQUENCE [LARGE SCALE GENOMIC DNA]</scope>
    <source>
        <strain evidence="2 3">PF-1</strain>
    </source>
</reference>